<organism evidence="1 2">
    <name type="scientific">Coprinopsis marcescibilis</name>
    <name type="common">Agaric fungus</name>
    <name type="synonym">Psathyrella marcescibilis</name>
    <dbReference type="NCBI Taxonomy" id="230819"/>
    <lineage>
        <taxon>Eukaryota</taxon>
        <taxon>Fungi</taxon>
        <taxon>Dikarya</taxon>
        <taxon>Basidiomycota</taxon>
        <taxon>Agaricomycotina</taxon>
        <taxon>Agaricomycetes</taxon>
        <taxon>Agaricomycetidae</taxon>
        <taxon>Agaricales</taxon>
        <taxon>Agaricineae</taxon>
        <taxon>Psathyrellaceae</taxon>
        <taxon>Coprinopsis</taxon>
    </lineage>
</organism>
<proteinExistence type="predicted"/>
<name>A0A5C3KBA7_COPMA</name>
<accession>A0A5C3KBA7</accession>
<sequence length="401" mass="45880">MAYELKQTIMVASQLVVNGIRGLLFASHCSKPLLFNVPLQHGYTKANARPFDLESTYYVNNAHLSRAHSALMPKFVVVLCSYPMNRTSIMKAGYAIFWSDPSHTVPSMVTSWWWKCHEKDLPRTWLDIERLSFIQAMVEEYVLLPRKFTHSTKLSRSVILYLAVTPEAWLTRHRFLSWKPEPWPFPEISRPEQTHVYRTIVTSDSKTEEVQTMPFTDDIMLRLLGQQQSLPDLPNIGILSTYHYTCMQYELTRRIRNLLSNHVDSSAFYSFIRLLEHHCALIIGTAACQIVCGSEALPPLTLDILTTSRSLRKDLAVYGFVEWVDEECYSWLTTHVSEVATSSCKGLPYSLKLVHVRSHPLQVIVHSANTLQMNYVSATRIYSLFPADTMANRGIDTAGDK</sequence>
<gene>
    <name evidence="1" type="ORF">FA15DRAFT_661674</name>
</gene>
<dbReference type="Proteomes" id="UP000307440">
    <property type="component" value="Unassembled WGS sequence"/>
</dbReference>
<dbReference type="OrthoDB" id="10682900at2759"/>
<keyword evidence="2" id="KW-1185">Reference proteome</keyword>
<reference evidence="1 2" key="1">
    <citation type="journal article" date="2019" name="Nat. Ecol. Evol.">
        <title>Megaphylogeny resolves global patterns of mushroom evolution.</title>
        <authorList>
            <person name="Varga T."/>
            <person name="Krizsan K."/>
            <person name="Foldi C."/>
            <person name="Dima B."/>
            <person name="Sanchez-Garcia M."/>
            <person name="Sanchez-Ramirez S."/>
            <person name="Szollosi G.J."/>
            <person name="Szarkandi J.G."/>
            <person name="Papp V."/>
            <person name="Albert L."/>
            <person name="Andreopoulos W."/>
            <person name="Angelini C."/>
            <person name="Antonin V."/>
            <person name="Barry K.W."/>
            <person name="Bougher N.L."/>
            <person name="Buchanan P."/>
            <person name="Buyck B."/>
            <person name="Bense V."/>
            <person name="Catcheside P."/>
            <person name="Chovatia M."/>
            <person name="Cooper J."/>
            <person name="Damon W."/>
            <person name="Desjardin D."/>
            <person name="Finy P."/>
            <person name="Geml J."/>
            <person name="Haridas S."/>
            <person name="Hughes K."/>
            <person name="Justo A."/>
            <person name="Karasinski D."/>
            <person name="Kautmanova I."/>
            <person name="Kiss B."/>
            <person name="Kocsube S."/>
            <person name="Kotiranta H."/>
            <person name="LaButti K.M."/>
            <person name="Lechner B.E."/>
            <person name="Liimatainen K."/>
            <person name="Lipzen A."/>
            <person name="Lukacs Z."/>
            <person name="Mihaltcheva S."/>
            <person name="Morgado L.N."/>
            <person name="Niskanen T."/>
            <person name="Noordeloos M.E."/>
            <person name="Ohm R.A."/>
            <person name="Ortiz-Santana B."/>
            <person name="Ovrebo C."/>
            <person name="Racz N."/>
            <person name="Riley R."/>
            <person name="Savchenko A."/>
            <person name="Shiryaev A."/>
            <person name="Soop K."/>
            <person name="Spirin V."/>
            <person name="Szebenyi C."/>
            <person name="Tomsovsky M."/>
            <person name="Tulloss R.E."/>
            <person name="Uehling J."/>
            <person name="Grigoriev I.V."/>
            <person name="Vagvolgyi C."/>
            <person name="Papp T."/>
            <person name="Martin F.M."/>
            <person name="Miettinen O."/>
            <person name="Hibbett D.S."/>
            <person name="Nagy L.G."/>
        </authorList>
    </citation>
    <scope>NUCLEOTIDE SEQUENCE [LARGE SCALE GENOMIC DNA]</scope>
    <source>
        <strain evidence="1 2">CBS 121175</strain>
    </source>
</reference>
<dbReference type="EMBL" id="ML210563">
    <property type="protein sequence ID" value="TFK17132.1"/>
    <property type="molecule type" value="Genomic_DNA"/>
</dbReference>
<protein>
    <submittedName>
        <fullName evidence="1">Uncharacterized protein</fullName>
    </submittedName>
</protein>
<dbReference type="AlphaFoldDB" id="A0A5C3KBA7"/>
<evidence type="ECO:0000313" key="2">
    <source>
        <dbReference type="Proteomes" id="UP000307440"/>
    </source>
</evidence>
<evidence type="ECO:0000313" key="1">
    <source>
        <dbReference type="EMBL" id="TFK17132.1"/>
    </source>
</evidence>